<dbReference type="EMBL" id="CAMXCT020006735">
    <property type="protein sequence ID" value="CAL1172579.1"/>
    <property type="molecule type" value="Genomic_DNA"/>
</dbReference>
<evidence type="ECO:0000313" key="4">
    <source>
        <dbReference type="Proteomes" id="UP001152797"/>
    </source>
</evidence>
<keyword evidence="4" id="KW-1185">Reference proteome</keyword>
<feature type="region of interest" description="Disordered" evidence="1">
    <location>
        <begin position="1"/>
        <end position="23"/>
    </location>
</feature>
<reference evidence="2" key="1">
    <citation type="submission" date="2022-10" db="EMBL/GenBank/DDBJ databases">
        <authorList>
            <person name="Chen Y."/>
            <person name="Dougan E. K."/>
            <person name="Chan C."/>
            <person name="Rhodes N."/>
            <person name="Thang M."/>
        </authorList>
    </citation>
    <scope>NUCLEOTIDE SEQUENCE</scope>
</reference>
<feature type="region of interest" description="Disordered" evidence="1">
    <location>
        <begin position="58"/>
        <end position="127"/>
    </location>
</feature>
<protein>
    <submittedName>
        <fullName evidence="2">Uncharacterized protein</fullName>
    </submittedName>
</protein>
<feature type="non-terminal residue" evidence="2">
    <location>
        <position position="127"/>
    </location>
</feature>
<dbReference type="EMBL" id="CAMXCT010006735">
    <property type="protein sequence ID" value="CAI4019204.1"/>
    <property type="molecule type" value="Genomic_DNA"/>
</dbReference>
<dbReference type="EMBL" id="CAMXCT030006735">
    <property type="protein sequence ID" value="CAL4806516.1"/>
    <property type="molecule type" value="Genomic_DNA"/>
</dbReference>
<feature type="compositionally biased region" description="Polar residues" evidence="1">
    <location>
        <begin position="1"/>
        <end position="10"/>
    </location>
</feature>
<accession>A0A9P1GQB3</accession>
<dbReference type="AlphaFoldDB" id="A0A9P1GQB3"/>
<name>A0A9P1GQB3_9DINO</name>
<evidence type="ECO:0000313" key="3">
    <source>
        <dbReference type="EMBL" id="CAL1172579.1"/>
    </source>
</evidence>
<reference evidence="3" key="2">
    <citation type="submission" date="2024-04" db="EMBL/GenBank/DDBJ databases">
        <authorList>
            <person name="Chen Y."/>
            <person name="Shah S."/>
            <person name="Dougan E. K."/>
            <person name="Thang M."/>
            <person name="Chan C."/>
        </authorList>
    </citation>
    <scope>NUCLEOTIDE SEQUENCE [LARGE SCALE GENOMIC DNA]</scope>
</reference>
<feature type="compositionally biased region" description="Polar residues" evidence="1">
    <location>
        <begin position="71"/>
        <end position="82"/>
    </location>
</feature>
<dbReference type="Proteomes" id="UP001152797">
    <property type="component" value="Unassembled WGS sequence"/>
</dbReference>
<comment type="caution">
    <text evidence="2">The sequence shown here is derived from an EMBL/GenBank/DDBJ whole genome shotgun (WGS) entry which is preliminary data.</text>
</comment>
<sequence>GRNYWDVSNLSEDDEFPRHGLGDDEKQLALSEADKAFNAMMCLLEHNRFEETSKLLSQLGGALREAKPASSDESMPEETQSQRARRYTHSGQSQPSDPDYWADVNCGPATNEQEPEPGEDESKEMEV</sequence>
<organism evidence="2">
    <name type="scientific">Cladocopium goreaui</name>
    <dbReference type="NCBI Taxonomy" id="2562237"/>
    <lineage>
        <taxon>Eukaryota</taxon>
        <taxon>Sar</taxon>
        <taxon>Alveolata</taxon>
        <taxon>Dinophyceae</taxon>
        <taxon>Suessiales</taxon>
        <taxon>Symbiodiniaceae</taxon>
        <taxon>Cladocopium</taxon>
    </lineage>
</organism>
<gene>
    <name evidence="2" type="ORF">C1SCF055_LOCUS43718</name>
</gene>
<proteinExistence type="predicted"/>
<evidence type="ECO:0000313" key="2">
    <source>
        <dbReference type="EMBL" id="CAI4019204.1"/>
    </source>
</evidence>
<evidence type="ECO:0000256" key="1">
    <source>
        <dbReference type="SAM" id="MobiDB-lite"/>
    </source>
</evidence>
<feature type="compositionally biased region" description="Acidic residues" evidence="1">
    <location>
        <begin position="113"/>
        <end position="127"/>
    </location>
</feature>